<feature type="domain" description="Fucosyltransferase C-terminal" evidence="13">
    <location>
        <begin position="204"/>
        <end position="378"/>
    </location>
</feature>
<evidence type="ECO:0000259" key="13">
    <source>
        <dbReference type="Pfam" id="PF00852"/>
    </source>
</evidence>
<comment type="subcellular location">
    <subcellularLocation>
        <location evidence="1 12">Golgi apparatus</location>
        <location evidence="1 12">Golgi stack membrane</location>
        <topology evidence="1 12">Single-pass type II membrane protein</topology>
    </subcellularLocation>
</comment>
<evidence type="ECO:0000313" key="15">
    <source>
        <dbReference type="EMBL" id="CAD5209240.1"/>
    </source>
</evidence>
<dbReference type="PANTHER" id="PTHR48438">
    <property type="entry name" value="ALPHA-(1,3)-FUCOSYLTRANSFERASE C-RELATED"/>
    <property type="match status" value="1"/>
</dbReference>
<dbReference type="InterPro" id="IPR031481">
    <property type="entry name" value="Glyco_tran_10_N"/>
</dbReference>
<dbReference type="PANTHER" id="PTHR48438:SF1">
    <property type="entry name" value="ALPHA-(1,3)-FUCOSYLTRANSFERASE C-RELATED"/>
    <property type="match status" value="1"/>
</dbReference>
<evidence type="ECO:0000259" key="14">
    <source>
        <dbReference type="Pfam" id="PF17039"/>
    </source>
</evidence>
<dbReference type="InterPro" id="IPR038577">
    <property type="entry name" value="GT10-like_C_sf"/>
</dbReference>
<feature type="domain" description="Fucosyltransferase N-terminal" evidence="14">
    <location>
        <begin position="66"/>
        <end position="170"/>
    </location>
</feature>
<dbReference type="SUPFAM" id="SSF53756">
    <property type="entry name" value="UDP-Glycosyltransferase/glycogen phosphorylase"/>
    <property type="match status" value="1"/>
</dbReference>
<comment type="caution">
    <text evidence="15">The sequence shown here is derived from an EMBL/GenBank/DDBJ whole genome shotgun (WGS) entry which is preliminary data.</text>
</comment>
<dbReference type="Gene3D" id="3.40.50.11660">
    <property type="entry name" value="Glycosyl transferase family 10, C-terminal domain"/>
    <property type="match status" value="1"/>
</dbReference>
<evidence type="ECO:0000256" key="7">
    <source>
        <dbReference type="ARBA" id="ARBA00022968"/>
    </source>
</evidence>
<comment type="similarity">
    <text evidence="3 12">Belongs to the glycosyltransferase 10 family.</text>
</comment>
<evidence type="ECO:0000256" key="4">
    <source>
        <dbReference type="ARBA" id="ARBA00022676"/>
    </source>
</evidence>
<evidence type="ECO:0000256" key="6">
    <source>
        <dbReference type="ARBA" id="ARBA00022692"/>
    </source>
</evidence>
<keyword evidence="16" id="KW-1185">Reference proteome</keyword>
<dbReference type="GO" id="GO:0008417">
    <property type="term" value="F:fucosyltransferase activity"/>
    <property type="evidence" value="ECO:0007669"/>
    <property type="project" value="InterPro"/>
</dbReference>
<keyword evidence="11" id="KW-0325">Glycoprotein</keyword>
<keyword evidence="10" id="KW-0472">Membrane</keyword>
<protein>
    <recommendedName>
        <fullName evidence="12">Fucosyltransferase</fullName>
        <ecNumber evidence="12">2.4.1.-</ecNumber>
    </recommendedName>
</protein>
<dbReference type="GO" id="GO:0032580">
    <property type="term" value="C:Golgi cisterna membrane"/>
    <property type="evidence" value="ECO:0007669"/>
    <property type="project" value="UniProtKB-SubCell"/>
</dbReference>
<dbReference type="Pfam" id="PF17039">
    <property type="entry name" value="Glyco_tran_10_N"/>
    <property type="match status" value="1"/>
</dbReference>
<keyword evidence="5 12" id="KW-0808">Transferase</keyword>
<evidence type="ECO:0000256" key="10">
    <source>
        <dbReference type="ARBA" id="ARBA00023136"/>
    </source>
</evidence>
<evidence type="ECO:0000256" key="12">
    <source>
        <dbReference type="RuleBase" id="RU003832"/>
    </source>
</evidence>
<dbReference type="InterPro" id="IPR055270">
    <property type="entry name" value="Glyco_tran_10_C"/>
</dbReference>
<evidence type="ECO:0000256" key="3">
    <source>
        <dbReference type="ARBA" id="ARBA00008919"/>
    </source>
</evidence>
<dbReference type="InterPro" id="IPR001503">
    <property type="entry name" value="Glyco_trans_10"/>
</dbReference>
<evidence type="ECO:0000256" key="1">
    <source>
        <dbReference type="ARBA" id="ARBA00004447"/>
    </source>
</evidence>
<sequence>MPNLRPSILKLACVILAFLIITYLLSSTIPDWKRVASTLPLETVVDKENQEIVQNLKEVKSGIEDKTPLILLYTTVFREAPRPPTDCKVKCDFSTNKDDIRIADAVVFHGGDFMVSDVPRERGQPFQKWVFWSMEAPGAKFLTEKDGIPALKPDWMMTYSYASDIKHVYGGFFVPPDEAKKRNFHPIANFTTEQILKDKQFHGAIGFISNCVNKERLRVAKALSRYIRVDIGGKCAYDKSKVDLCPHGKDCTPIINWSYFYLAFENVICDDYVTEKMTNTLSLPIIPIVMSKRVYKNRFPPEAFIAVDDFKNVKELAKHLTYLMKHPKEYVKLFEWRKQWGRAAWESSGYENGLCGLCKKLQTDGLSKTEPIQNITEWREERGECSTTVLPSSFYR</sequence>
<dbReference type="EC" id="2.4.1.-" evidence="12"/>
<dbReference type="Proteomes" id="UP000783686">
    <property type="component" value="Unassembled WGS sequence"/>
</dbReference>
<evidence type="ECO:0000256" key="11">
    <source>
        <dbReference type="ARBA" id="ARBA00023180"/>
    </source>
</evidence>
<reference evidence="15" key="1">
    <citation type="submission" date="2020-09" db="EMBL/GenBank/DDBJ databases">
        <authorList>
            <person name="Kikuchi T."/>
        </authorList>
    </citation>
    <scope>NUCLEOTIDE SEQUENCE</scope>
    <source>
        <strain evidence="15">SH1</strain>
    </source>
</reference>
<gene>
    <name evidence="15" type="ORF">BOKJ2_LOCUS2581</name>
</gene>
<keyword evidence="7" id="KW-0735">Signal-anchor</keyword>
<keyword evidence="4 12" id="KW-0328">Glycosyltransferase</keyword>
<proteinExistence type="inferred from homology"/>
<evidence type="ECO:0000313" key="16">
    <source>
        <dbReference type="Proteomes" id="UP000614601"/>
    </source>
</evidence>
<dbReference type="OrthoDB" id="427096at2759"/>
<dbReference type="EMBL" id="CAJFDH010000002">
    <property type="protein sequence ID" value="CAD5209240.1"/>
    <property type="molecule type" value="Genomic_DNA"/>
</dbReference>
<dbReference type="Proteomes" id="UP000614601">
    <property type="component" value="Unassembled WGS sequence"/>
</dbReference>
<keyword evidence="6 12" id="KW-0812">Transmembrane</keyword>
<dbReference type="Pfam" id="PF00852">
    <property type="entry name" value="Glyco_transf_10"/>
    <property type="match status" value="1"/>
</dbReference>
<organism evidence="15 16">
    <name type="scientific">Bursaphelenchus okinawaensis</name>
    <dbReference type="NCBI Taxonomy" id="465554"/>
    <lineage>
        <taxon>Eukaryota</taxon>
        <taxon>Metazoa</taxon>
        <taxon>Ecdysozoa</taxon>
        <taxon>Nematoda</taxon>
        <taxon>Chromadorea</taxon>
        <taxon>Rhabditida</taxon>
        <taxon>Tylenchina</taxon>
        <taxon>Tylenchomorpha</taxon>
        <taxon>Aphelenchoidea</taxon>
        <taxon>Aphelenchoididae</taxon>
        <taxon>Bursaphelenchus</taxon>
    </lineage>
</organism>
<name>A0A811K0S0_9BILA</name>
<dbReference type="UniPathway" id="UPA00378"/>
<evidence type="ECO:0000256" key="5">
    <source>
        <dbReference type="ARBA" id="ARBA00022679"/>
    </source>
</evidence>
<evidence type="ECO:0000256" key="2">
    <source>
        <dbReference type="ARBA" id="ARBA00004922"/>
    </source>
</evidence>
<keyword evidence="8" id="KW-1133">Transmembrane helix</keyword>
<comment type="pathway">
    <text evidence="2">Protein modification; protein glycosylation.</text>
</comment>
<evidence type="ECO:0000256" key="8">
    <source>
        <dbReference type="ARBA" id="ARBA00022989"/>
    </source>
</evidence>
<keyword evidence="9 12" id="KW-0333">Golgi apparatus</keyword>
<dbReference type="AlphaFoldDB" id="A0A811K0S0"/>
<dbReference type="EMBL" id="CAJFCW020000002">
    <property type="protein sequence ID" value="CAG9088821.1"/>
    <property type="molecule type" value="Genomic_DNA"/>
</dbReference>
<accession>A0A811K0S0</accession>
<evidence type="ECO:0000256" key="9">
    <source>
        <dbReference type="ARBA" id="ARBA00023034"/>
    </source>
</evidence>